<evidence type="ECO:0000259" key="9">
    <source>
        <dbReference type="PROSITE" id="PS50011"/>
    </source>
</evidence>
<dbReference type="GO" id="GO:0005524">
    <property type="term" value="F:ATP binding"/>
    <property type="evidence" value="ECO:0007669"/>
    <property type="project" value="UniProtKB-KW"/>
</dbReference>
<gene>
    <name evidence="10" type="ORF">BDV95DRAFT_573749</name>
</gene>
<comment type="caution">
    <text evidence="10">The sequence shown here is derived from an EMBL/GenBank/DDBJ whole genome shotgun (WGS) entry which is preliminary data.</text>
</comment>
<evidence type="ECO:0000256" key="2">
    <source>
        <dbReference type="ARBA" id="ARBA00022527"/>
    </source>
</evidence>
<dbReference type="Gene3D" id="1.10.510.10">
    <property type="entry name" value="Transferase(Phosphotransferase) domain 1"/>
    <property type="match status" value="1"/>
</dbReference>
<dbReference type="PANTHER" id="PTHR43671">
    <property type="entry name" value="SERINE/THREONINE-PROTEIN KINASE NEK"/>
    <property type="match status" value="1"/>
</dbReference>
<dbReference type="EC" id="2.7.11.1" evidence="1"/>
<dbReference type="AlphaFoldDB" id="A0A7C8M9U0"/>
<keyword evidence="3" id="KW-0808">Transferase</keyword>
<dbReference type="EMBL" id="JAADJZ010000012">
    <property type="protein sequence ID" value="KAF2871315.1"/>
    <property type="molecule type" value="Genomic_DNA"/>
</dbReference>
<dbReference type="InterPro" id="IPR000719">
    <property type="entry name" value="Prot_kinase_dom"/>
</dbReference>
<protein>
    <recommendedName>
        <fullName evidence="1">non-specific serine/threonine protein kinase</fullName>
        <ecNumber evidence="1">2.7.11.1</ecNumber>
    </recommendedName>
</protein>
<evidence type="ECO:0000313" key="10">
    <source>
        <dbReference type="EMBL" id="KAF2871315.1"/>
    </source>
</evidence>
<evidence type="ECO:0000313" key="11">
    <source>
        <dbReference type="Proteomes" id="UP000481861"/>
    </source>
</evidence>
<comment type="catalytic activity">
    <reaction evidence="8">
        <text>L-seryl-[protein] + ATP = O-phospho-L-seryl-[protein] + ADP + H(+)</text>
        <dbReference type="Rhea" id="RHEA:17989"/>
        <dbReference type="Rhea" id="RHEA-COMP:9863"/>
        <dbReference type="Rhea" id="RHEA-COMP:11604"/>
        <dbReference type="ChEBI" id="CHEBI:15378"/>
        <dbReference type="ChEBI" id="CHEBI:29999"/>
        <dbReference type="ChEBI" id="CHEBI:30616"/>
        <dbReference type="ChEBI" id="CHEBI:83421"/>
        <dbReference type="ChEBI" id="CHEBI:456216"/>
        <dbReference type="EC" id="2.7.11.1"/>
    </reaction>
</comment>
<dbReference type="Proteomes" id="UP000481861">
    <property type="component" value="Unassembled WGS sequence"/>
</dbReference>
<keyword evidence="11" id="KW-1185">Reference proteome</keyword>
<evidence type="ECO:0000256" key="7">
    <source>
        <dbReference type="ARBA" id="ARBA00047899"/>
    </source>
</evidence>
<keyword evidence="4" id="KW-0547">Nucleotide-binding</keyword>
<evidence type="ECO:0000256" key="6">
    <source>
        <dbReference type="ARBA" id="ARBA00022840"/>
    </source>
</evidence>
<comment type="catalytic activity">
    <reaction evidence="7">
        <text>L-threonyl-[protein] + ATP = O-phospho-L-threonyl-[protein] + ADP + H(+)</text>
        <dbReference type="Rhea" id="RHEA:46608"/>
        <dbReference type="Rhea" id="RHEA-COMP:11060"/>
        <dbReference type="Rhea" id="RHEA-COMP:11605"/>
        <dbReference type="ChEBI" id="CHEBI:15378"/>
        <dbReference type="ChEBI" id="CHEBI:30013"/>
        <dbReference type="ChEBI" id="CHEBI:30616"/>
        <dbReference type="ChEBI" id="CHEBI:61977"/>
        <dbReference type="ChEBI" id="CHEBI:456216"/>
        <dbReference type="EC" id="2.7.11.1"/>
    </reaction>
</comment>
<dbReference type="GO" id="GO:0005634">
    <property type="term" value="C:nucleus"/>
    <property type="evidence" value="ECO:0007669"/>
    <property type="project" value="TreeGrafter"/>
</dbReference>
<evidence type="ECO:0000256" key="3">
    <source>
        <dbReference type="ARBA" id="ARBA00022679"/>
    </source>
</evidence>
<accession>A0A7C8M9U0</accession>
<evidence type="ECO:0000256" key="1">
    <source>
        <dbReference type="ARBA" id="ARBA00012513"/>
    </source>
</evidence>
<dbReference type="PROSITE" id="PS50011">
    <property type="entry name" value="PROTEIN_KINASE_DOM"/>
    <property type="match status" value="1"/>
</dbReference>
<keyword evidence="5 10" id="KW-0418">Kinase</keyword>
<dbReference type="GO" id="GO:0004674">
    <property type="term" value="F:protein serine/threonine kinase activity"/>
    <property type="evidence" value="ECO:0007669"/>
    <property type="project" value="UniProtKB-KW"/>
</dbReference>
<reference evidence="10 11" key="1">
    <citation type="submission" date="2020-01" db="EMBL/GenBank/DDBJ databases">
        <authorList>
            <consortium name="DOE Joint Genome Institute"/>
            <person name="Haridas S."/>
            <person name="Albert R."/>
            <person name="Binder M."/>
            <person name="Bloem J."/>
            <person name="Labutti K."/>
            <person name="Salamov A."/>
            <person name="Andreopoulos B."/>
            <person name="Baker S.E."/>
            <person name="Barry K."/>
            <person name="Bills G."/>
            <person name="Bluhm B.H."/>
            <person name="Cannon C."/>
            <person name="Castanera R."/>
            <person name="Culley D.E."/>
            <person name="Daum C."/>
            <person name="Ezra D."/>
            <person name="Gonzalez J.B."/>
            <person name="Henrissat B."/>
            <person name="Kuo A."/>
            <person name="Liang C."/>
            <person name="Lipzen A."/>
            <person name="Lutzoni F."/>
            <person name="Magnuson J."/>
            <person name="Mondo S."/>
            <person name="Nolan M."/>
            <person name="Ohm R."/>
            <person name="Pangilinan J."/>
            <person name="Park H.-J.H."/>
            <person name="Ramirez L."/>
            <person name="Alfaro M."/>
            <person name="Sun H."/>
            <person name="Tritt A."/>
            <person name="Yoshinaga Y."/>
            <person name="Zwiers L.-H.L."/>
            <person name="Turgeon B.G."/>
            <person name="Goodwin S.B."/>
            <person name="Spatafora J.W."/>
            <person name="Crous P.W."/>
            <person name="Grigoriev I.V."/>
        </authorList>
    </citation>
    <scope>NUCLEOTIDE SEQUENCE [LARGE SCALE GENOMIC DNA]</scope>
    <source>
        <strain evidence="10 11">CBS 611.86</strain>
    </source>
</reference>
<feature type="domain" description="Protein kinase" evidence="9">
    <location>
        <begin position="16"/>
        <end position="296"/>
    </location>
</feature>
<name>A0A7C8M9U0_9PLEO</name>
<evidence type="ECO:0000256" key="4">
    <source>
        <dbReference type="ARBA" id="ARBA00022741"/>
    </source>
</evidence>
<dbReference type="SUPFAM" id="SSF56112">
    <property type="entry name" value="Protein kinase-like (PK-like)"/>
    <property type="match status" value="1"/>
</dbReference>
<evidence type="ECO:0000256" key="8">
    <source>
        <dbReference type="ARBA" id="ARBA00048679"/>
    </source>
</evidence>
<sequence>MTSYDLTPQYSGDSNKMIEELINETSQQWVFLMRDKGDREPHCEKHLKRDTVCYDQIQRQNLILDLCYKYQHINLETRYRGNAGSEIVHTPFYKFGSLEAFLKTWRTCNSTAIIPEGFLWRVFTDMSNALLYIHSGSVRNHFEVRECRHPSHEIRHRDIRPANIFMTSDNPRFQYPHFVLCNFINATWKYGNGAIATDYAKQHLDLDFKPPEAGDPDSDSTLYYQKASDVYMLGLTIHCLACRLDKPEKGLVETDPVGRHYTPYLKDVTQSCLKTTVHDRPNARDLCQAIETNNFRYRMELDRSGCEDPDLVGKAFDATERHRRFL</sequence>
<evidence type="ECO:0000256" key="5">
    <source>
        <dbReference type="ARBA" id="ARBA00022777"/>
    </source>
</evidence>
<keyword evidence="6" id="KW-0067">ATP-binding</keyword>
<dbReference type="InterPro" id="IPR011009">
    <property type="entry name" value="Kinase-like_dom_sf"/>
</dbReference>
<dbReference type="SMART" id="SM00220">
    <property type="entry name" value="S_TKc"/>
    <property type="match status" value="1"/>
</dbReference>
<proteinExistence type="predicted"/>
<dbReference type="InterPro" id="IPR050660">
    <property type="entry name" value="NEK_Ser/Thr_kinase"/>
</dbReference>
<keyword evidence="2" id="KW-0723">Serine/threonine-protein kinase</keyword>
<dbReference type="OrthoDB" id="310217at2759"/>
<dbReference type="PANTHER" id="PTHR43671:SF98">
    <property type="entry name" value="SERINE_THREONINE-PROTEIN KINASE NEK11"/>
    <property type="match status" value="1"/>
</dbReference>
<organism evidence="10 11">
    <name type="scientific">Massariosphaeria phaeospora</name>
    <dbReference type="NCBI Taxonomy" id="100035"/>
    <lineage>
        <taxon>Eukaryota</taxon>
        <taxon>Fungi</taxon>
        <taxon>Dikarya</taxon>
        <taxon>Ascomycota</taxon>
        <taxon>Pezizomycotina</taxon>
        <taxon>Dothideomycetes</taxon>
        <taxon>Pleosporomycetidae</taxon>
        <taxon>Pleosporales</taxon>
        <taxon>Pleosporales incertae sedis</taxon>
        <taxon>Massariosphaeria</taxon>
    </lineage>
</organism>